<dbReference type="HOGENOM" id="CLU_2499507_0_0_1"/>
<dbReference type="InParanoid" id="D5G9S6"/>
<dbReference type="EMBL" id="FN430064">
    <property type="protein sequence ID" value="CAZ81269.1"/>
    <property type="molecule type" value="Genomic_DNA"/>
</dbReference>
<dbReference type="RefSeq" id="XP_002837078.1">
    <property type="nucleotide sequence ID" value="XM_002837032.1"/>
</dbReference>
<dbReference type="AlphaFoldDB" id="D5G9S6"/>
<accession>D5G9S6</accession>
<dbReference type="KEGG" id="tml:GSTUM_00005053001"/>
<dbReference type="Proteomes" id="UP000006911">
    <property type="component" value="Unassembled WGS sequence"/>
</dbReference>
<reference evidence="2 3" key="1">
    <citation type="journal article" date="2010" name="Nature">
        <title>Perigord black truffle genome uncovers evolutionary origins and mechanisms of symbiosis.</title>
        <authorList>
            <person name="Martin F."/>
            <person name="Kohler A."/>
            <person name="Murat C."/>
            <person name="Balestrini R."/>
            <person name="Coutinho P.M."/>
            <person name="Jaillon O."/>
            <person name="Montanini B."/>
            <person name="Morin E."/>
            <person name="Noel B."/>
            <person name="Percudani R."/>
            <person name="Porcel B."/>
            <person name="Rubini A."/>
            <person name="Amicucci A."/>
            <person name="Amselem J."/>
            <person name="Anthouard V."/>
            <person name="Arcioni S."/>
            <person name="Artiguenave F."/>
            <person name="Aury J.M."/>
            <person name="Ballario P."/>
            <person name="Bolchi A."/>
            <person name="Brenna A."/>
            <person name="Brun A."/>
            <person name="Buee M."/>
            <person name="Cantarel B."/>
            <person name="Chevalier G."/>
            <person name="Couloux A."/>
            <person name="Da Silva C."/>
            <person name="Denoeud F."/>
            <person name="Duplessis S."/>
            <person name="Ghignone S."/>
            <person name="Hilselberger B."/>
            <person name="Iotti M."/>
            <person name="Marcais B."/>
            <person name="Mello A."/>
            <person name="Miranda M."/>
            <person name="Pacioni G."/>
            <person name="Quesneville H."/>
            <person name="Riccioni C."/>
            <person name="Ruotolo R."/>
            <person name="Splivallo R."/>
            <person name="Stocchi V."/>
            <person name="Tisserant E."/>
            <person name="Viscomi A.R."/>
            <person name="Zambonelli A."/>
            <person name="Zampieri E."/>
            <person name="Henrissat B."/>
            <person name="Lebrun M.H."/>
            <person name="Paolocci F."/>
            <person name="Bonfante P."/>
            <person name="Ottonello S."/>
            <person name="Wincker P."/>
        </authorList>
    </citation>
    <scope>NUCLEOTIDE SEQUENCE [LARGE SCALE GENOMIC DNA]</scope>
    <source>
        <strain evidence="2 3">Mel28</strain>
    </source>
</reference>
<protein>
    <submittedName>
        <fullName evidence="2">(Perigord truffle) hypothetical protein</fullName>
    </submittedName>
</protein>
<evidence type="ECO:0000313" key="2">
    <source>
        <dbReference type="EMBL" id="CAZ81269.1"/>
    </source>
</evidence>
<organism evidence="2 3">
    <name type="scientific">Tuber melanosporum (strain Mel28)</name>
    <name type="common">Perigord black truffle</name>
    <dbReference type="NCBI Taxonomy" id="656061"/>
    <lineage>
        <taxon>Eukaryota</taxon>
        <taxon>Fungi</taxon>
        <taxon>Dikarya</taxon>
        <taxon>Ascomycota</taxon>
        <taxon>Pezizomycotina</taxon>
        <taxon>Pezizomycetes</taxon>
        <taxon>Pezizales</taxon>
        <taxon>Tuberaceae</taxon>
        <taxon>Tuber</taxon>
    </lineage>
</organism>
<proteinExistence type="predicted"/>
<gene>
    <name evidence="2" type="ORF">GSTUM_00005053001</name>
</gene>
<keyword evidence="3" id="KW-1185">Reference proteome</keyword>
<name>D5G9S6_TUBMM</name>
<sequence length="86" mass="9214">MPSPYAEELKIGNFDISLITSIKLKLSLCSRARVYIGSQVPGNRGDKSGQTQPNTDPFCSAPAHPISLLIGDEPMYGTRLVPAGPK</sequence>
<evidence type="ECO:0000313" key="3">
    <source>
        <dbReference type="Proteomes" id="UP000006911"/>
    </source>
</evidence>
<evidence type="ECO:0000256" key="1">
    <source>
        <dbReference type="SAM" id="MobiDB-lite"/>
    </source>
</evidence>
<feature type="compositionally biased region" description="Polar residues" evidence="1">
    <location>
        <begin position="48"/>
        <end position="57"/>
    </location>
</feature>
<feature type="region of interest" description="Disordered" evidence="1">
    <location>
        <begin position="38"/>
        <end position="58"/>
    </location>
</feature>
<dbReference type="GeneID" id="9188512"/>